<name>D2RDD2_ARCPA</name>
<keyword evidence="2" id="KW-1185">Reference proteome</keyword>
<dbReference type="RefSeq" id="WP_012940462.1">
    <property type="nucleotide sequence ID" value="NC_013741.1"/>
</dbReference>
<reference evidence="1 2" key="1">
    <citation type="journal article" date="2010" name="Stand. Genomic Sci.">
        <title>Complete genome sequence of Archaeoglobus profundus type strain (AV18).</title>
        <authorList>
            <person name="von Jan M."/>
            <person name="Lapidus A."/>
            <person name="Del Rio T.G."/>
            <person name="Copeland A."/>
            <person name="Tice H."/>
            <person name="Cheng J.F."/>
            <person name="Lucas S."/>
            <person name="Chen F."/>
            <person name="Nolan M."/>
            <person name="Goodwin L."/>
            <person name="Han C."/>
            <person name="Pitluck S."/>
            <person name="Liolios K."/>
            <person name="Ivanova N."/>
            <person name="Mavromatis K."/>
            <person name="Ovchinnikova G."/>
            <person name="Chertkov O."/>
            <person name="Pati A."/>
            <person name="Chen A."/>
            <person name="Palaniappan K."/>
            <person name="Land M."/>
            <person name="Hauser L."/>
            <person name="Chang Y.J."/>
            <person name="Jeffries C.D."/>
            <person name="Saunders E."/>
            <person name="Brettin T."/>
            <person name="Detter J.C."/>
            <person name="Chain P."/>
            <person name="Eichinger K."/>
            <person name="Huber H."/>
            <person name="Spring S."/>
            <person name="Rohde M."/>
            <person name="Goker M."/>
            <person name="Wirth R."/>
            <person name="Woyke T."/>
            <person name="Bristow J."/>
            <person name="Eisen J.A."/>
            <person name="Markowitz V."/>
            <person name="Hugenholtz P."/>
            <person name="Kyrpides N.C."/>
            <person name="Klenk H.P."/>
        </authorList>
    </citation>
    <scope>NUCLEOTIDE SEQUENCE [LARGE SCALE GENOMIC DNA]</scope>
    <source>
        <strain evidence="2">DSM 5631 / JCM 9629 / NBRC 100127 / Av18</strain>
    </source>
</reference>
<dbReference type="Proteomes" id="UP000001901">
    <property type="component" value="Chromosome"/>
</dbReference>
<dbReference type="EMBL" id="CP001857">
    <property type="protein sequence ID" value="ADB58126.1"/>
    <property type="molecule type" value="Genomic_DNA"/>
</dbReference>
<sequence length="196" mass="22169">MRKSSLLVGLVVCIGIAAIAVNASTSAESNDVVLSPDGTFMCAHAKDITFYNRSAKNCWFRISGADWIYSNGTIVFRRVSDIEINTPRDLKGTVWICTKRGWNPLGGEIEYYKDRGYCYITSLKYGKAEIPAAKLIPGEEYVLIVELIDSSYLFKYEDKPGRDHWIKIDDTDTFDRVEIFGYGPISRVPFRIVVEE</sequence>
<organism evidence="1 2">
    <name type="scientific">Archaeoglobus profundus (strain DSM 5631 / JCM 9629 / NBRC 100127 / Av18)</name>
    <dbReference type="NCBI Taxonomy" id="572546"/>
    <lineage>
        <taxon>Archaea</taxon>
        <taxon>Methanobacteriati</taxon>
        <taxon>Methanobacteriota</taxon>
        <taxon>Archaeoglobi</taxon>
        <taxon>Archaeoglobales</taxon>
        <taxon>Archaeoglobaceae</taxon>
        <taxon>Archaeoglobus</taxon>
    </lineage>
</organism>
<dbReference type="STRING" id="572546.Arcpr_1067"/>
<proteinExistence type="predicted"/>
<dbReference type="AlphaFoldDB" id="D2RDD2"/>
<gene>
    <name evidence="1" type="ordered locus">Arcpr_1067</name>
</gene>
<protein>
    <submittedName>
        <fullName evidence="1">Uncharacterized protein</fullName>
    </submittedName>
</protein>
<dbReference type="HOGENOM" id="CLU_1387523_0_0_2"/>
<dbReference type="KEGG" id="apo:Arcpr_1067"/>
<evidence type="ECO:0000313" key="1">
    <source>
        <dbReference type="EMBL" id="ADB58126.1"/>
    </source>
</evidence>
<accession>D2RDD2</accession>
<dbReference type="PaxDb" id="572546-Arcpr_1067"/>
<dbReference type="GeneID" id="8739744"/>
<evidence type="ECO:0000313" key="2">
    <source>
        <dbReference type="Proteomes" id="UP000001901"/>
    </source>
</evidence>